<accession>A0A6M0QW55</accession>
<evidence type="ECO:0000313" key="5">
    <source>
        <dbReference type="Proteomes" id="UP000477782"/>
    </source>
</evidence>
<proteinExistence type="predicted"/>
<keyword evidence="5" id="KW-1185">Reference proteome</keyword>
<dbReference type="RefSeq" id="WP_164627405.1">
    <property type="nucleotide sequence ID" value="NZ_JAAIVJ010000012.1"/>
</dbReference>
<dbReference type="PANTHER" id="PTHR43103:SF3">
    <property type="entry name" value="ADP-L-GLYCERO-D-MANNO-HEPTOSE-6-EPIMERASE"/>
    <property type="match status" value="1"/>
</dbReference>
<dbReference type="AlphaFoldDB" id="A0A6M0QW55"/>
<dbReference type="PANTHER" id="PTHR43103">
    <property type="entry name" value="NUCLEOSIDE-DIPHOSPHATE-SUGAR EPIMERASE"/>
    <property type="match status" value="1"/>
</dbReference>
<evidence type="ECO:0000313" key="4">
    <source>
        <dbReference type="EMBL" id="NEY91718.1"/>
    </source>
</evidence>
<comment type="caution">
    <text evidence="4">The sequence shown here is derived from an EMBL/GenBank/DDBJ whole genome shotgun (WGS) entry which is preliminary data.</text>
</comment>
<dbReference type="Gene3D" id="3.40.50.720">
    <property type="entry name" value="NAD(P)-binding Rossmann-like Domain"/>
    <property type="match status" value="1"/>
</dbReference>
<dbReference type="InterPro" id="IPR036291">
    <property type="entry name" value="NAD(P)-bd_dom_sf"/>
</dbReference>
<name>A0A6M0QW55_9RHOB</name>
<gene>
    <name evidence="4" type="ORF">G4Z14_15565</name>
</gene>
<feature type="domain" description="NAD-dependent epimerase/dehydratase" evidence="3">
    <location>
        <begin position="22"/>
        <end position="186"/>
    </location>
</feature>
<evidence type="ECO:0000259" key="3">
    <source>
        <dbReference type="Pfam" id="PF01370"/>
    </source>
</evidence>
<organism evidence="4 5">
    <name type="scientific">Tabrizicola oligotrophica</name>
    <dbReference type="NCBI Taxonomy" id="2710650"/>
    <lineage>
        <taxon>Bacteria</taxon>
        <taxon>Pseudomonadati</taxon>
        <taxon>Pseudomonadota</taxon>
        <taxon>Alphaproteobacteria</taxon>
        <taxon>Rhodobacterales</taxon>
        <taxon>Paracoccaceae</taxon>
        <taxon>Tabrizicola</taxon>
    </lineage>
</organism>
<dbReference type="InterPro" id="IPR001509">
    <property type="entry name" value="Epimerase_deHydtase"/>
</dbReference>
<evidence type="ECO:0000256" key="2">
    <source>
        <dbReference type="ARBA" id="ARBA00023277"/>
    </source>
</evidence>
<dbReference type="CDD" id="cd08946">
    <property type="entry name" value="SDR_e"/>
    <property type="match status" value="1"/>
</dbReference>
<keyword evidence="1" id="KW-0521">NADP</keyword>
<sequence>MSSGDSRQSSRTGAGSQERGPVLLVGASGRVGRLVVHHWPKSVPLLASQRRPPMRTDGFLWSPLDGPSALLDHLARIGVQPCALVMLVGVTPAPGISEAELQGNQVLAMACLAAAQTAGIQRVLLASSSAVYGVEAKGQPFAETALPAPLSPYGRAKLAMEAVAEPYRQAGLDVVSLRIGNVAGADALLHPLTAALRTSGPRTPVRIDTFADGLGPLRSYIGPQTMARVLANLSLFPSRLPEVLNLAAPGPVRMAALATATGWPCMMVPAPATAHQSITLDCSRLARLCPMVEKDSDPAAMVAQWKATLPA</sequence>
<evidence type="ECO:0000256" key="1">
    <source>
        <dbReference type="ARBA" id="ARBA00022857"/>
    </source>
</evidence>
<dbReference type="Pfam" id="PF01370">
    <property type="entry name" value="Epimerase"/>
    <property type="match status" value="1"/>
</dbReference>
<protein>
    <submittedName>
        <fullName evidence="4">NAD-dependent epimerase/dehydratase</fullName>
    </submittedName>
</protein>
<dbReference type="SUPFAM" id="SSF51735">
    <property type="entry name" value="NAD(P)-binding Rossmann-fold domains"/>
    <property type="match status" value="1"/>
</dbReference>
<keyword evidence="2" id="KW-0119">Carbohydrate metabolism</keyword>
<reference evidence="4 5" key="1">
    <citation type="submission" date="2020-02" db="EMBL/GenBank/DDBJ databases">
        <authorList>
            <person name="Chen W.-M."/>
        </authorList>
    </citation>
    <scope>NUCLEOTIDE SEQUENCE [LARGE SCALE GENOMIC DNA]</scope>
    <source>
        <strain evidence="4 5">KMS-5</strain>
    </source>
</reference>
<dbReference type="Proteomes" id="UP000477782">
    <property type="component" value="Unassembled WGS sequence"/>
</dbReference>
<dbReference type="EMBL" id="JAAIVJ010000012">
    <property type="protein sequence ID" value="NEY91718.1"/>
    <property type="molecule type" value="Genomic_DNA"/>
</dbReference>